<dbReference type="Pfam" id="PF06999">
    <property type="entry name" value="Suc_Fer-like"/>
    <property type="match status" value="1"/>
</dbReference>
<dbReference type="Proteomes" id="UP000685013">
    <property type="component" value="Chromosome 4"/>
</dbReference>
<dbReference type="InterPro" id="IPR009737">
    <property type="entry name" value="Aim32/Apd1-like"/>
</dbReference>
<comment type="caution">
    <text evidence="3">The sequence shown here is derived from an EMBL/GenBank/DDBJ whole genome shotgun (WGS) entry which is preliminary data.</text>
</comment>
<dbReference type="PANTHER" id="PTHR31902:SF10">
    <property type="entry name" value="SUCRASE_FERREDOXIN-LIKE FAMILY PROTEIN"/>
    <property type="match status" value="1"/>
</dbReference>
<dbReference type="AlphaFoldDB" id="A0AAV6NTH0"/>
<sequence length="465" mass="51896">MELIDILHPAEEHLKYFCFFRLHNSQCGGDCDSRRPDIHYLSCNSRGSMNQAKRDLMFCSQEANKYELPLARVASTTVAWLKSLSKALIKRYQMGFRSRRNPIPSRFPFPPFRYLFPPLPLSSLFSFSDLVSSISLWLPIISPPFPAPTTRSLDFDERRCIRAASLAPLLSAALKARKDDISVKTKLTMFAGRVETGFSDGDVLIFPEMVKYRGLKESDVDDFVDDVLVNDKQWASGVPEAFTGSHVFVCVHASRDRRCGVCGPVLVQKLDEEIELRGLKERVFVSACSHVGGHKYAGNMIMYQPGVDGKTTGHWYGYVTPEDVSELFERHIAKGEVVERLLRGQMGTNPEEGKKEDELKIPNGEDTKKSKVEIEENSGQSKVETIAGCCQGSNGFTCCRDESSGKSSRIENQSKEASEEQVPKKANKFSCWTGQWEQSEILAAAAIIGAVATVAVAYSLYRRSG</sequence>
<dbReference type="CDD" id="cd03062">
    <property type="entry name" value="TRX_Fd_Sucrase"/>
    <property type="match status" value="1"/>
</dbReference>
<keyword evidence="4" id="KW-1185">Reference proteome</keyword>
<dbReference type="EMBL" id="JAGKQH010000004">
    <property type="protein sequence ID" value="KAG6602416.1"/>
    <property type="molecule type" value="Genomic_DNA"/>
</dbReference>
<feature type="region of interest" description="Disordered" evidence="1">
    <location>
        <begin position="401"/>
        <end position="423"/>
    </location>
</feature>
<keyword evidence="2" id="KW-0472">Membrane</keyword>
<dbReference type="PANTHER" id="PTHR31902">
    <property type="entry name" value="ACTIN PATCHES DISTAL PROTEIN 1"/>
    <property type="match status" value="1"/>
</dbReference>
<organism evidence="3 4">
    <name type="scientific">Cucurbita argyrosperma subsp. sororia</name>
    <dbReference type="NCBI Taxonomy" id="37648"/>
    <lineage>
        <taxon>Eukaryota</taxon>
        <taxon>Viridiplantae</taxon>
        <taxon>Streptophyta</taxon>
        <taxon>Embryophyta</taxon>
        <taxon>Tracheophyta</taxon>
        <taxon>Spermatophyta</taxon>
        <taxon>Magnoliopsida</taxon>
        <taxon>eudicotyledons</taxon>
        <taxon>Gunneridae</taxon>
        <taxon>Pentapetalae</taxon>
        <taxon>rosids</taxon>
        <taxon>fabids</taxon>
        <taxon>Cucurbitales</taxon>
        <taxon>Cucurbitaceae</taxon>
        <taxon>Cucurbiteae</taxon>
        <taxon>Cucurbita</taxon>
    </lineage>
</organism>
<keyword evidence="2" id="KW-0812">Transmembrane</keyword>
<reference evidence="3 4" key="1">
    <citation type="journal article" date="2021" name="Hortic Res">
        <title>The domestication of Cucurbita argyrosperma as revealed by the genome of its wild relative.</title>
        <authorList>
            <person name="Barrera-Redondo J."/>
            <person name="Sanchez-de la Vega G."/>
            <person name="Aguirre-Liguori J.A."/>
            <person name="Castellanos-Morales G."/>
            <person name="Gutierrez-Guerrero Y.T."/>
            <person name="Aguirre-Dugua X."/>
            <person name="Aguirre-Planter E."/>
            <person name="Tenaillon M.I."/>
            <person name="Lira-Saade R."/>
            <person name="Eguiarte L.E."/>
        </authorList>
    </citation>
    <scope>NUCLEOTIDE SEQUENCE [LARGE SCALE GENOMIC DNA]</scope>
    <source>
        <strain evidence="3">JBR-2021</strain>
    </source>
</reference>
<evidence type="ECO:0000313" key="4">
    <source>
        <dbReference type="Proteomes" id="UP000685013"/>
    </source>
</evidence>
<feature type="non-terminal residue" evidence="3">
    <location>
        <position position="1"/>
    </location>
</feature>
<keyword evidence="2" id="KW-1133">Transmembrane helix</keyword>
<proteinExistence type="predicted"/>
<evidence type="ECO:0000313" key="3">
    <source>
        <dbReference type="EMBL" id="KAG6602416.1"/>
    </source>
</evidence>
<protein>
    <recommendedName>
        <fullName evidence="5">Altered inheritance of mitochondria protein 32-like</fullName>
    </recommendedName>
</protein>
<accession>A0AAV6NTH0</accession>
<evidence type="ECO:0000256" key="2">
    <source>
        <dbReference type="SAM" id="Phobius"/>
    </source>
</evidence>
<feature type="transmembrane region" description="Helical" evidence="2">
    <location>
        <begin position="441"/>
        <end position="461"/>
    </location>
</feature>
<evidence type="ECO:0000256" key="1">
    <source>
        <dbReference type="SAM" id="MobiDB-lite"/>
    </source>
</evidence>
<evidence type="ECO:0008006" key="5">
    <source>
        <dbReference type="Google" id="ProtNLM"/>
    </source>
</evidence>
<name>A0AAV6NTH0_9ROSI</name>
<dbReference type="FunFam" id="3.40.30.10:FF:000213">
    <property type="entry name" value="APD1p protein"/>
    <property type="match status" value="1"/>
</dbReference>
<gene>
    <name evidence="3" type="ORF">SDJN03_07649</name>
</gene>